<dbReference type="STRING" id="4829.A0A168NVL5"/>
<protein>
    <recommendedName>
        <fullName evidence="4">CBS domain-containing protein</fullName>
    </recommendedName>
</protein>
<dbReference type="OrthoDB" id="449052at2759"/>
<sequence length="327" mass="36743">MTTLQPSLQRDQDLNFPRNSSTHHSFLATKRISHVLAKVKPATSKRPLVDLSITATIEQALSLLSSEDTLSVPVYRLDGAEQTKVYVAIVNVLDLMKLFNQQQQLTDNLFFQQSLEDAIEQTSQSERLVTVQVSDALLDVIALLTRQNTHQVLVINEQSQPPILLSQMDLLRYLQAHNHHLGPILDLTVPRLVQLDSQQARPTVTTATYKITAFSAFQQLARDARVGTLPIVDDEGYLVSDLGPQDLQGIDKSRFQELKKPILMFLKSNRRDLVVTPFTCHERFTLSQIMSALVLGKTSRLWWIGQDGHIKDVITPANVLGAFIALY</sequence>
<accession>A0A168NVL5</accession>
<dbReference type="PANTHER" id="PTHR13780">
    <property type="entry name" value="AMP-ACTIVATED PROTEIN KINASE, GAMMA REGULATORY SUBUNIT"/>
    <property type="match status" value="1"/>
</dbReference>
<dbReference type="SUPFAM" id="SSF54631">
    <property type="entry name" value="CBS-domain pair"/>
    <property type="match status" value="2"/>
</dbReference>
<evidence type="ECO:0000313" key="6">
    <source>
        <dbReference type="Proteomes" id="UP000078561"/>
    </source>
</evidence>
<organism evidence="5">
    <name type="scientific">Absidia glauca</name>
    <name type="common">Pin mould</name>
    <dbReference type="NCBI Taxonomy" id="4829"/>
    <lineage>
        <taxon>Eukaryota</taxon>
        <taxon>Fungi</taxon>
        <taxon>Fungi incertae sedis</taxon>
        <taxon>Mucoromycota</taxon>
        <taxon>Mucoromycotina</taxon>
        <taxon>Mucoromycetes</taxon>
        <taxon>Mucorales</taxon>
        <taxon>Cunninghamellaceae</taxon>
        <taxon>Absidia</taxon>
    </lineage>
</organism>
<evidence type="ECO:0000256" key="3">
    <source>
        <dbReference type="PROSITE-ProRule" id="PRU00703"/>
    </source>
</evidence>
<evidence type="ECO:0000256" key="2">
    <source>
        <dbReference type="ARBA" id="ARBA00023122"/>
    </source>
</evidence>
<evidence type="ECO:0000256" key="1">
    <source>
        <dbReference type="ARBA" id="ARBA00022737"/>
    </source>
</evidence>
<dbReference type="Proteomes" id="UP000078561">
    <property type="component" value="Unassembled WGS sequence"/>
</dbReference>
<evidence type="ECO:0000259" key="4">
    <source>
        <dbReference type="PROSITE" id="PS51371"/>
    </source>
</evidence>
<dbReference type="AlphaFoldDB" id="A0A168NVL5"/>
<keyword evidence="2 3" id="KW-0129">CBS domain</keyword>
<keyword evidence="6" id="KW-1185">Reference proteome</keyword>
<keyword evidence="1" id="KW-0677">Repeat</keyword>
<reference evidence="5" key="1">
    <citation type="submission" date="2016-04" db="EMBL/GenBank/DDBJ databases">
        <authorList>
            <person name="Evans L.H."/>
            <person name="Alamgir A."/>
            <person name="Owens N."/>
            <person name="Weber N.D."/>
            <person name="Virtaneva K."/>
            <person name="Barbian K."/>
            <person name="Babar A."/>
            <person name="Rosenke K."/>
        </authorList>
    </citation>
    <scope>NUCLEOTIDE SEQUENCE [LARGE SCALE GENOMIC DNA]</scope>
    <source>
        <strain evidence="5">CBS 101.48</strain>
    </source>
</reference>
<dbReference type="InterPro" id="IPR046342">
    <property type="entry name" value="CBS_dom_sf"/>
</dbReference>
<evidence type="ECO:0000313" key="5">
    <source>
        <dbReference type="EMBL" id="SAM01294.1"/>
    </source>
</evidence>
<dbReference type="InParanoid" id="A0A168NVL5"/>
<dbReference type="PROSITE" id="PS51371">
    <property type="entry name" value="CBS"/>
    <property type="match status" value="1"/>
</dbReference>
<name>A0A168NVL5_ABSGL</name>
<dbReference type="Gene3D" id="3.10.580.10">
    <property type="entry name" value="CBS-domain"/>
    <property type="match status" value="2"/>
</dbReference>
<dbReference type="EMBL" id="LT553525">
    <property type="protein sequence ID" value="SAM01294.1"/>
    <property type="molecule type" value="Genomic_DNA"/>
</dbReference>
<gene>
    <name evidence="5" type="primary">ABSGL_07035.1 scaffold 8715</name>
</gene>
<feature type="domain" description="CBS" evidence="4">
    <location>
        <begin position="124"/>
        <end position="181"/>
    </location>
</feature>
<dbReference type="InterPro" id="IPR050511">
    <property type="entry name" value="AMPK_gamma/SDS23_families"/>
</dbReference>
<dbReference type="InterPro" id="IPR000644">
    <property type="entry name" value="CBS_dom"/>
</dbReference>
<proteinExistence type="predicted"/>
<dbReference type="PANTHER" id="PTHR13780:SF128">
    <property type="entry name" value="CBS DOMAIN-CONTAINING PROTEIN"/>
    <property type="match status" value="1"/>
</dbReference>